<keyword evidence="1" id="KW-1133">Transmembrane helix</keyword>
<dbReference type="EMBL" id="FMYW01000002">
    <property type="protein sequence ID" value="SDC09279.1"/>
    <property type="molecule type" value="Genomic_DNA"/>
</dbReference>
<feature type="transmembrane region" description="Helical" evidence="1">
    <location>
        <begin position="6"/>
        <end position="28"/>
    </location>
</feature>
<evidence type="ECO:0000313" key="3">
    <source>
        <dbReference type="Proteomes" id="UP000198943"/>
    </source>
</evidence>
<proteinExistence type="predicted"/>
<evidence type="ECO:0000313" key="2">
    <source>
        <dbReference type="EMBL" id="SDC09279.1"/>
    </source>
</evidence>
<sequence>MKTNSVFAANYVFSFGYSYYYGYGYFAWKKQKKA</sequence>
<dbReference type="AlphaFoldDB" id="A0A1G6IRZ5"/>
<keyword evidence="1" id="KW-0472">Membrane</keyword>
<keyword evidence="1" id="KW-0812">Transmembrane</keyword>
<name>A0A1G6IRZ5_9FIRM</name>
<dbReference type="Proteomes" id="UP000198943">
    <property type="component" value="Unassembled WGS sequence"/>
</dbReference>
<organism evidence="2 3">
    <name type="scientific">Succiniclasticum ruminis</name>
    <dbReference type="NCBI Taxonomy" id="40841"/>
    <lineage>
        <taxon>Bacteria</taxon>
        <taxon>Bacillati</taxon>
        <taxon>Bacillota</taxon>
        <taxon>Negativicutes</taxon>
        <taxon>Acidaminococcales</taxon>
        <taxon>Acidaminococcaceae</taxon>
        <taxon>Succiniclasticum</taxon>
    </lineage>
</organism>
<accession>A0A1G6IRZ5</accession>
<reference evidence="3" key="1">
    <citation type="submission" date="2016-10" db="EMBL/GenBank/DDBJ databases">
        <authorList>
            <person name="Varghese N."/>
            <person name="Submissions S."/>
        </authorList>
    </citation>
    <scope>NUCLEOTIDE SEQUENCE [LARGE SCALE GENOMIC DNA]</scope>
    <source>
        <strain evidence="3">DSM 11005</strain>
    </source>
</reference>
<evidence type="ECO:0000256" key="1">
    <source>
        <dbReference type="SAM" id="Phobius"/>
    </source>
</evidence>
<protein>
    <submittedName>
        <fullName evidence="2">Uncharacterized protein</fullName>
    </submittedName>
</protein>
<gene>
    <name evidence="2" type="ORF">SAMN04487864_102206</name>
</gene>
<keyword evidence="3" id="KW-1185">Reference proteome</keyword>